<dbReference type="EMBL" id="AGNK02002141">
    <property type="status" value="NOT_ANNOTATED_CDS"/>
    <property type="molecule type" value="Genomic_DNA"/>
</dbReference>
<organism evidence="3 4">
    <name type="scientific">Setaria italica</name>
    <name type="common">Foxtail millet</name>
    <name type="synonym">Panicum italicum</name>
    <dbReference type="NCBI Taxonomy" id="4555"/>
    <lineage>
        <taxon>Eukaryota</taxon>
        <taxon>Viridiplantae</taxon>
        <taxon>Streptophyta</taxon>
        <taxon>Embryophyta</taxon>
        <taxon>Tracheophyta</taxon>
        <taxon>Spermatophyta</taxon>
        <taxon>Magnoliopsida</taxon>
        <taxon>Liliopsida</taxon>
        <taxon>Poales</taxon>
        <taxon>Poaceae</taxon>
        <taxon>PACMAD clade</taxon>
        <taxon>Panicoideae</taxon>
        <taxon>Panicodae</taxon>
        <taxon>Paniceae</taxon>
        <taxon>Cenchrinae</taxon>
        <taxon>Setaria</taxon>
    </lineage>
</organism>
<dbReference type="STRING" id="4555.K3ZEE0"/>
<keyword evidence="1" id="KW-0732">Signal</keyword>
<dbReference type="AlphaFoldDB" id="K3ZEE0"/>
<feature type="signal peptide" evidence="1">
    <location>
        <begin position="1"/>
        <end position="26"/>
    </location>
</feature>
<dbReference type="OrthoDB" id="430315at2759"/>
<gene>
    <name evidence="2" type="ORF">SETIT_3G398800v2</name>
</gene>
<name>K3ZEE0_SETIT</name>
<dbReference type="PROSITE" id="PS51367">
    <property type="entry name" value="THAUMATIN_2"/>
    <property type="match status" value="1"/>
</dbReference>
<dbReference type="InterPro" id="IPR001938">
    <property type="entry name" value="Thaumatin"/>
</dbReference>
<dbReference type="SMART" id="SM00205">
    <property type="entry name" value="THN"/>
    <property type="match status" value="1"/>
</dbReference>
<dbReference type="HOGENOM" id="CLU_1231693_0_0_1"/>
<proteinExistence type="predicted"/>
<dbReference type="Proteomes" id="UP000004995">
    <property type="component" value="Unassembled WGS sequence"/>
</dbReference>
<evidence type="ECO:0000313" key="3">
    <source>
        <dbReference type="EnsemblPlants" id="KQL17348"/>
    </source>
</evidence>
<accession>K3ZEE0</accession>
<protein>
    <submittedName>
        <fullName evidence="2 3">Uncharacterized protein</fullName>
    </submittedName>
</protein>
<evidence type="ECO:0000256" key="1">
    <source>
        <dbReference type="SAM" id="SignalP"/>
    </source>
</evidence>
<dbReference type="SUPFAM" id="SSF49870">
    <property type="entry name" value="Osmotin, thaumatin-like protein"/>
    <property type="match status" value="2"/>
</dbReference>
<dbReference type="OMA" id="ACPAYID"/>
<dbReference type="InterPro" id="IPR037176">
    <property type="entry name" value="Osmotin/thaumatin-like_sf"/>
</dbReference>
<dbReference type="EMBL" id="CM003530">
    <property type="protein sequence ID" value="RCV19602.1"/>
    <property type="molecule type" value="Genomic_DNA"/>
</dbReference>
<reference evidence="2" key="2">
    <citation type="submission" date="2015-07" db="EMBL/GenBank/DDBJ databases">
        <authorList>
            <person name="Noorani M."/>
        </authorList>
    </citation>
    <scope>NUCLEOTIDE SEQUENCE</scope>
    <source>
        <strain evidence="2">Yugu1</strain>
    </source>
</reference>
<reference evidence="2 4" key="1">
    <citation type="journal article" date="2012" name="Nat. Biotechnol.">
        <title>Reference genome sequence of the model plant Setaria.</title>
        <authorList>
            <person name="Bennetzen J.L."/>
            <person name="Schmutz J."/>
            <person name="Wang H."/>
            <person name="Percifield R."/>
            <person name="Hawkins J."/>
            <person name="Pontaroli A.C."/>
            <person name="Estep M."/>
            <person name="Feng L."/>
            <person name="Vaughn J.N."/>
            <person name="Grimwood J."/>
            <person name="Jenkins J."/>
            <person name="Barry K."/>
            <person name="Lindquist E."/>
            <person name="Hellsten U."/>
            <person name="Deshpande S."/>
            <person name="Wang X."/>
            <person name="Wu X."/>
            <person name="Mitros T."/>
            <person name="Triplett J."/>
            <person name="Yang X."/>
            <person name="Ye C.Y."/>
            <person name="Mauro-Herrera M."/>
            <person name="Wang L."/>
            <person name="Li P."/>
            <person name="Sharma M."/>
            <person name="Sharma R."/>
            <person name="Ronald P.C."/>
            <person name="Panaud O."/>
            <person name="Kellogg E.A."/>
            <person name="Brutnell T.P."/>
            <person name="Doust A.N."/>
            <person name="Tuskan G.A."/>
            <person name="Rokhsar D."/>
            <person name="Devos K.M."/>
        </authorList>
    </citation>
    <scope>NUCLEOTIDE SEQUENCE [LARGE SCALE GENOMIC DNA]</scope>
    <source>
        <strain evidence="4">cv. Yugu1</strain>
        <strain evidence="2">Yugu1</strain>
    </source>
</reference>
<reference evidence="3" key="3">
    <citation type="submission" date="2018-08" db="UniProtKB">
        <authorList>
            <consortium name="EnsemblPlants"/>
        </authorList>
    </citation>
    <scope>IDENTIFICATION</scope>
    <source>
        <strain evidence="3">Yugu1</strain>
    </source>
</reference>
<dbReference type="Gramene" id="KQL17348">
    <property type="protein sequence ID" value="KQL17348"/>
    <property type="gene ID" value="SETIT_024934mg"/>
</dbReference>
<dbReference type="PANTHER" id="PTHR31048">
    <property type="entry name" value="OS03G0233200 PROTEIN"/>
    <property type="match status" value="1"/>
</dbReference>
<keyword evidence="4" id="KW-1185">Reference proteome</keyword>
<dbReference type="PROSITE" id="PS51257">
    <property type="entry name" value="PROKAR_LIPOPROTEIN"/>
    <property type="match status" value="1"/>
</dbReference>
<evidence type="ECO:0000313" key="2">
    <source>
        <dbReference type="EMBL" id="RCV19602.1"/>
    </source>
</evidence>
<feature type="chain" id="PRO_5010127739" evidence="1">
    <location>
        <begin position="27"/>
        <end position="225"/>
    </location>
</feature>
<dbReference type="Pfam" id="PF00314">
    <property type="entry name" value="Thaumatin"/>
    <property type="match status" value="1"/>
</dbReference>
<evidence type="ECO:0000313" key="4">
    <source>
        <dbReference type="Proteomes" id="UP000004995"/>
    </source>
</evidence>
<dbReference type="Gene3D" id="2.60.110.10">
    <property type="entry name" value="Thaumatin"/>
    <property type="match status" value="1"/>
</dbReference>
<dbReference type="PRINTS" id="PR00347">
    <property type="entry name" value="THAUMATIN"/>
</dbReference>
<sequence length="225" mass="23442">MGFKPAAVFLLLVVVALAAACGGASADTFRVTNIGGGTQLNPSETWVFTAPAGTKSGRIWGRAGCQLPLSPATTGGSAVPGQWPRGQGVATGDCAGALRCMLPGNPASDGTRSRMGMYGISVAVMTKKATKRLRRLQERHAKRLVRGPAVEFHFYPSANVTVAYGFNVPMDFMCGAGDVLRCREPASADASRSPDEPKVRTCAAGSDYHVVFCPTARGADASSFV</sequence>
<dbReference type="EnsemblPlants" id="KQL17348">
    <property type="protein sequence ID" value="KQL17348"/>
    <property type="gene ID" value="SETIT_024934mg"/>
</dbReference>
<dbReference type="GO" id="GO:0006952">
    <property type="term" value="P:defense response"/>
    <property type="evidence" value="ECO:0000318"/>
    <property type="project" value="GO_Central"/>
</dbReference>